<evidence type="ECO:0000313" key="1">
    <source>
        <dbReference type="EMBL" id="CAD6547242.1"/>
    </source>
</evidence>
<dbReference type="Gene3D" id="2.60.200.60">
    <property type="match status" value="1"/>
</dbReference>
<dbReference type="InterPro" id="IPR008727">
    <property type="entry name" value="PAAR_motif"/>
</dbReference>
<name>A0ABN7I309_9BURK</name>
<dbReference type="Proteomes" id="UP000598032">
    <property type="component" value="Unassembled WGS sequence"/>
</dbReference>
<dbReference type="CDD" id="cd14744">
    <property type="entry name" value="PAAR_CT_2"/>
    <property type="match status" value="1"/>
</dbReference>
<sequence>MTLQMIVIGDATSHGGKVITGSETHLIDGRRIARLDDLVSCPEHGVNKIIEAHPTVTISDRRVALHGHHTECGCTLIGSMTASVGD</sequence>
<accession>A0ABN7I309</accession>
<evidence type="ECO:0008006" key="3">
    <source>
        <dbReference type="Google" id="ProtNLM"/>
    </source>
</evidence>
<reference evidence="1 2" key="1">
    <citation type="submission" date="2020-10" db="EMBL/GenBank/DDBJ databases">
        <authorList>
            <person name="Peeters C."/>
        </authorList>
    </citation>
    <scope>NUCLEOTIDE SEQUENCE [LARGE SCALE GENOMIC DNA]</scope>
    <source>
        <strain evidence="1 2">LMG 28140</strain>
    </source>
</reference>
<comment type="caution">
    <text evidence="1">The sequence shown here is derived from an EMBL/GenBank/DDBJ whole genome shotgun (WGS) entry which is preliminary data.</text>
</comment>
<evidence type="ECO:0000313" key="2">
    <source>
        <dbReference type="Proteomes" id="UP000598032"/>
    </source>
</evidence>
<protein>
    <recommendedName>
        <fullName evidence="3">PAAR domain-containing protein</fullName>
    </recommendedName>
</protein>
<gene>
    <name evidence="1" type="ORF">LMG28140_04444</name>
</gene>
<dbReference type="RefSeq" id="WP_201644400.1">
    <property type="nucleotide sequence ID" value="NZ_CAJHCP010000009.1"/>
</dbReference>
<organism evidence="1 2">
    <name type="scientific">Paraburkholderia metrosideri</name>
    <dbReference type="NCBI Taxonomy" id="580937"/>
    <lineage>
        <taxon>Bacteria</taxon>
        <taxon>Pseudomonadati</taxon>
        <taxon>Pseudomonadota</taxon>
        <taxon>Betaproteobacteria</taxon>
        <taxon>Burkholderiales</taxon>
        <taxon>Burkholderiaceae</taxon>
        <taxon>Paraburkholderia</taxon>
    </lineage>
</organism>
<dbReference type="Pfam" id="PF05488">
    <property type="entry name" value="PAAR_motif"/>
    <property type="match status" value="1"/>
</dbReference>
<dbReference type="EMBL" id="CAJHCP010000009">
    <property type="protein sequence ID" value="CAD6547242.1"/>
    <property type="molecule type" value="Genomic_DNA"/>
</dbReference>
<keyword evidence="2" id="KW-1185">Reference proteome</keyword>
<proteinExistence type="predicted"/>